<reference evidence="1 2" key="1">
    <citation type="submission" date="2020-12" db="EMBL/GenBank/DDBJ databases">
        <title>Genomic characterization of four novel bacteriophages infecting Klebsiella pneumoniae.</title>
        <authorList>
            <person name="Estrada Bonilla B."/>
            <person name="Costa A.R."/>
            <person name="van Rossum T."/>
            <person name="Hagedoorn S."/>
            <person name="Wallinga H."/>
            <person name="Xiao M."/>
            <person name="Song W."/>
            <person name="Haas P.-J."/>
            <person name="Nobrega F.L."/>
            <person name="Brouns S.J.J."/>
        </authorList>
    </citation>
    <scope>NUCLEOTIDE SEQUENCE [LARGE SCALE GENOMIC DNA]</scope>
</reference>
<dbReference type="Proteomes" id="UP000596381">
    <property type="component" value="Segment"/>
</dbReference>
<evidence type="ECO:0000313" key="1">
    <source>
        <dbReference type="EMBL" id="QQV92320.1"/>
    </source>
</evidence>
<protein>
    <submittedName>
        <fullName evidence="1">Uncharacterized protein</fullName>
    </submittedName>
</protein>
<name>A0A7U0J6G5_9CAUD</name>
<proteinExistence type="predicted"/>
<accession>A0A7U0J6G5</accession>
<gene>
    <name evidence="1" type="ORF">vBKpMFBKp24_169</name>
</gene>
<dbReference type="EMBL" id="MW394391">
    <property type="protein sequence ID" value="QQV92320.1"/>
    <property type="molecule type" value="Genomic_DNA"/>
</dbReference>
<sequence>MNVYKKVHVLYLPGNKEQNKLEWSFPYSDDDVKVVEDFHALDLSALSEQEKHRITQLVIELPRYGLVRTDSADPVLGLVVVALKRK</sequence>
<organism evidence="1 2">
    <name type="scientific">Klebsiella phage vB_KpM_FBKp24</name>
    <dbReference type="NCBI Taxonomy" id="2801834"/>
    <lineage>
        <taxon>Viruses</taxon>
        <taxon>Duplodnaviria</taxon>
        <taxon>Heunggongvirae</taxon>
        <taxon>Uroviricota</taxon>
        <taxon>Caudoviricetes</taxon>
        <taxon>Chimalliviridae</taxon>
        <taxon>Maaswegvirus</taxon>
        <taxon>Maaswegvirus Kp24</taxon>
    </lineage>
</organism>
<evidence type="ECO:0000313" key="2">
    <source>
        <dbReference type="Proteomes" id="UP000596381"/>
    </source>
</evidence>
<keyword evidence="2" id="KW-1185">Reference proteome</keyword>